<evidence type="ECO:0000256" key="1">
    <source>
        <dbReference type="SAM" id="Phobius"/>
    </source>
</evidence>
<feature type="transmembrane region" description="Helical" evidence="1">
    <location>
        <begin position="74"/>
        <end position="98"/>
    </location>
</feature>
<gene>
    <name evidence="2" type="ORF">AVDCRST_MAG41-3148</name>
</gene>
<evidence type="ECO:0000313" key="2">
    <source>
        <dbReference type="EMBL" id="CAA9273823.1"/>
    </source>
</evidence>
<dbReference type="EMBL" id="CADCTP010000280">
    <property type="protein sequence ID" value="CAA9273823.1"/>
    <property type="molecule type" value="Genomic_DNA"/>
</dbReference>
<feature type="transmembrane region" description="Helical" evidence="1">
    <location>
        <begin position="257"/>
        <end position="275"/>
    </location>
</feature>
<feature type="transmembrane region" description="Helical" evidence="1">
    <location>
        <begin position="175"/>
        <end position="198"/>
    </location>
</feature>
<feature type="transmembrane region" description="Helical" evidence="1">
    <location>
        <begin position="132"/>
        <end position="155"/>
    </location>
</feature>
<dbReference type="PANTHER" id="PTHR37305">
    <property type="entry name" value="INTEGRAL MEMBRANE PROTEIN-RELATED"/>
    <property type="match status" value="1"/>
</dbReference>
<name>A0A6J4J9B8_9ACTN</name>
<sequence>MSAVETLPARPAPVSTRFLRSELGMVFRRRRNQVLLLVLAAIPVIIAVAIKVTTPTGTEADGGPPFLFSITGNGIFVALTSLTVVLPLFLPLAIAVVAGESVAGEASLGTLRYLLVVPVSRTRLLAVKYAGALVYCLVAALLVAAVGTVLGALLFPVGPVTLLSGSTVPYSTGLVRLLLVALYVAAMMAGLAAIGLFVSTLTESPIAAMATTAVLAVTSQVLDSVPQLDWLGPFLFSHYWLNFGDLLRDPVATEGPIRGLLVTAAYVLVFGSLAWSRMTTKDVSS</sequence>
<proteinExistence type="predicted"/>
<keyword evidence="1" id="KW-1133">Transmembrane helix</keyword>
<accession>A0A6J4J9B8</accession>
<dbReference type="Pfam" id="PF12730">
    <property type="entry name" value="ABC2_membrane_4"/>
    <property type="match status" value="1"/>
</dbReference>
<feature type="transmembrane region" description="Helical" evidence="1">
    <location>
        <begin position="34"/>
        <end position="54"/>
    </location>
</feature>
<keyword evidence="1" id="KW-0472">Membrane</keyword>
<dbReference type="AlphaFoldDB" id="A0A6J4J9B8"/>
<reference evidence="2" key="1">
    <citation type="submission" date="2020-02" db="EMBL/GenBank/DDBJ databases">
        <authorList>
            <person name="Meier V. D."/>
        </authorList>
    </citation>
    <scope>NUCLEOTIDE SEQUENCE</scope>
    <source>
        <strain evidence="2">AVDCRST_MAG41</strain>
    </source>
</reference>
<dbReference type="PANTHER" id="PTHR37305:SF1">
    <property type="entry name" value="MEMBRANE PROTEIN"/>
    <property type="match status" value="1"/>
</dbReference>
<protein>
    <submittedName>
        <fullName evidence="2">Efflux ABC transporter, permease protein</fullName>
    </submittedName>
</protein>
<keyword evidence="1" id="KW-0812">Transmembrane</keyword>
<organism evidence="2">
    <name type="scientific">uncultured Mycobacteriales bacterium</name>
    <dbReference type="NCBI Taxonomy" id="581187"/>
    <lineage>
        <taxon>Bacteria</taxon>
        <taxon>Bacillati</taxon>
        <taxon>Actinomycetota</taxon>
        <taxon>Actinomycetes</taxon>
        <taxon>Mycobacteriales</taxon>
        <taxon>environmental samples</taxon>
    </lineage>
</organism>